<gene>
    <name evidence="2" type="ORF">BCR42DRAFT_423835</name>
</gene>
<feature type="chain" id="PRO_5012778377" evidence="1">
    <location>
        <begin position="20"/>
        <end position="60"/>
    </location>
</feature>
<proteinExistence type="predicted"/>
<dbReference type="AlphaFoldDB" id="A0A1X2I4E0"/>
<dbReference type="Proteomes" id="UP000193560">
    <property type="component" value="Unassembled WGS sequence"/>
</dbReference>
<dbReference type="EMBL" id="MCGE01000028">
    <property type="protein sequence ID" value="ORZ09152.1"/>
    <property type="molecule type" value="Genomic_DNA"/>
</dbReference>
<evidence type="ECO:0000256" key="1">
    <source>
        <dbReference type="SAM" id="SignalP"/>
    </source>
</evidence>
<keyword evidence="3" id="KW-1185">Reference proteome</keyword>
<organism evidence="2 3">
    <name type="scientific">Absidia repens</name>
    <dbReference type="NCBI Taxonomy" id="90262"/>
    <lineage>
        <taxon>Eukaryota</taxon>
        <taxon>Fungi</taxon>
        <taxon>Fungi incertae sedis</taxon>
        <taxon>Mucoromycota</taxon>
        <taxon>Mucoromycotina</taxon>
        <taxon>Mucoromycetes</taxon>
        <taxon>Mucorales</taxon>
        <taxon>Cunninghamellaceae</taxon>
        <taxon>Absidia</taxon>
    </lineage>
</organism>
<reference evidence="2 3" key="1">
    <citation type="submission" date="2016-07" db="EMBL/GenBank/DDBJ databases">
        <title>Pervasive Adenine N6-methylation of Active Genes in Fungi.</title>
        <authorList>
            <consortium name="DOE Joint Genome Institute"/>
            <person name="Mondo S.J."/>
            <person name="Dannebaum R.O."/>
            <person name="Kuo R.C."/>
            <person name="Labutti K."/>
            <person name="Haridas S."/>
            <person name="Kuo A."/>
            <person name="Salamov A."/>
            <person name="Ahrendt S.R."/>
            <person name="Lipzen A."/>
            <person name="Sullivan W."/>
            <person name="Andreopoulos W.B."/>
            <person name="Clum A."/>
            <person name="Lindquist E."/>
            <person name="Daum C."/>
            <person name="Ramamoorthy G.K."/>
            <person name="Gryganskyi A."/>
            <person name="Culley D."/>
            <person name="Magnuson J.K."/>
            <person name="James T.Y."/>
            <person name="O'Malley M.A."/>
            <person name="Stajich J.E."/>
            <person name="Spatafora J.W."/>
            <person name="Visel A."/>
            <person name="Grigoriev I.V."/>
        </authorList>
    </citation>
    <scope>NUCLEOTIDE SEQUENCE [LARGE SCALE GENOMIC DNA]</scope>
    <source>
        <strain evidence="2 3">NRRL 1336</strain>
    </source>
</reference>
<feature type="signal peptide" evidence="1">
    <location>
        <begin position="1"/>
        <end position="19"/>
    </location>
</feature>
<evidence type="ECO:0000313" key="2">
    <source>
        <dbReference type="EMBL" id="ORZ09152.1"/>
    </source>
</evidence>
<protein>
    <submittedName>
        <fullName evidence="2">Uncharacterized protein</fullName>
    </submittedName>
</protein>
<keyword evidence="1" id="KW-0732">Signal</keyword>
<evidence type="ECO:0000313" key="3">
    <source>
        <dbReference type="Proteomes" id="UP000193560"/>
    </source>
</evidence>
<comment type="caution">
    <text evidence="2">The sequence shown here is derived from an EMBL/GenBank/DDBJ whole genome shotgun (WGS) entry which is preliminary data.</text>
</comment>
<name>A0A1X2I4E0_9FUNG</name>
<accession>A0A1X2I4E0</accession>
<sequence>MLKLFYIYCIALFVAVINAYPLAAGELDQESAAASMNKRYSSRYGCIQSREDKSPICKHP</sequence>